<dbReference type="Proteomes" id="UP000322887">
    <property type="component" value="Chromosome"/>
</dbReference>
<evidence type="ECO:0000313" key="2">
    <source>
        <dbReference type="Proteomes" id="UP000322887"/>
    </source>
</evidence>
<evidence type="ECO:0000313" key="1">
    <source>
        <dbReference type="EMBL" id="QEG15983.1"/>
    </source>
</evidence>
<proteinExistence type="predicted"/>
<gene>
    <name evidence="1" type="ORF">GmarT_18440</name>
</gene>
<keyword evidence="2" id="KW-1185">Reference proteome</keyword>
<accession>A0ABX5YJZ5</accession>
<reference evidence="1 2" key="1">
    <citation type="submission" date="2019-08" db="EMBL/GenBank/DDBJ databases">
        <title>Deep-cultivation of Planctomycetes and their phenomic and genomic characterization uncovers novel biology.</title>
        <authorList>
            <person name="Wiegand S."/>
            <person name="Jogler M."/>
            <person name="Boedeker C."/>
            <person name="Pinto D."/>
            <person name="Vollmers J."/>
            <person name="Rivas-Marin E."/>
            <person name="Kohn T."/>
            <person name="Peeters S.H."/>
            <person name="Heuer A."/>
            <person name="Rast P."/>
            <person name="Oberbeckmann S."/>
            <person name="Bunk B."/>
            <person name="Jeske O."/>
            <person name="Meyerdierks A."/>
            <person name="Storesund J.E."/>
            <person name="Kallscheuer N."/>
            <person name="Luecker S."/>
            <person name="Lage O.M."/>
            <person name="Pohl T."/>
            <person name="Merkel B.J."/>
            <person name="Hornburger P."/>
            <person name="Mueller R.-W."/>
            <person name="Bruemmer F."/>
            <person name="Labrenz M."/>
            <person name="Spormann A.M."/>
            <person name="Op den Camp H."/>
            <person name="Overmann J."/>
            <person name="Amann R."/>
            <person name="Jetten M.S.M."/>
            <person name="Mascher T."/>
            <person name="Medema M.H."/>
            <person name="Devos D.P."/>
            <person name="Kaster A.-K."/>
            <person name="Ovreas L."/>
            <person name="Rohde M."/>
            <person name="Galperin M.Y."/>
            <person name="Jogler C."/>
        </authorList>
    </citation>
    <scope>NUCLEOTIDE SEQUENCE [LARGE SCALE GENOMIC DNA]</scope>
    <source>
        <strain evidence="1 2">DSM 8797</strain>
    </source>
</reference>
<sequence>MPLVPEILGVNKTTPDPFNLPGDQLNLVAVNKLDQQAWGTPAIADGSIFIRTVDNLYCIDAGR</sequence>
<protein>
    <recommendedName>
        <fullName evidence="3">Pyrrolo-quinoline quinone</fullName>
    </recommendedName>
</protein>
<dbReference type="EMBL" id="CP042910">
    <property type="protein sequence ID" value="QEG15983.1"/>
    <property type="molecule type" value="Genomic_DNA"/>
</dbReference>
<evidence type="ECO:0008006" key="3">
    <source>
        <dbReference type="Google" id="ProtNLM"/>
    </source>
</evidence>
<name>A0ABX5YJZ5_9PLAN</name>
<organism evidence="1 2">
    <name type="scientific">Gimesia maris</name>
    <dbReference type="NCBI Taxonomy" id="122"/>
    <lineage>
        <taxon>Bacteria</taxon>
        <taxon>Pseudomonadati</taxon>
        <taxon>Planctomycetota</taxon>
        <taxon>Planctomycetia</taxon>
        <taxon>Planctomycetales</taxon>
        <taxon>Planctomycetaceae</taxon>
        <taxon>Gimesia</taxon>
    </lineage>
</organism>